<gene>
    <name evidence="1" type="ORF">MtrunA17_Chr7g0220591</name>
</gene>
<evidence type="ECO:0000313" key="2">
    <source>
        <dbReference type="Proteomes" id="UP000265566"/>
    </source>
</evidence>
<name>A0A396GTR9_MEDTR</name>
<dbReference type="EMBL" id="PSQE01000007">
    <property type="protein sequence ID" value="RHN44549.1"/>
    <property type="molecule type" value="Genomic_DNA"/>
</dbReference>
<organism evidence="1 2">
    <name type="scientific">Medicago truncatula</name>
    <name type="common">Barrel medic</name>
    <name type="synonym">Medicago tribuloides</name>
    <dbReference type="NCBI Taxonomy" id="3880"/>
    <lineage>
        <taxon>Eukaryota</taxon>
        <taxon>Viridiplantae</taxon>
        <taxon>Streptophyta</taxon>
        <taxon>Embryophyta</taxon>
        <taxon>Tracheophyta</taxon>
        <taxon>Spermatophyta</taxon>
        <taxon>Magnoliopsida</taxon>
        <taxon>eudicotyledons</taxon>
        <taxon>Gunneridae</taxon>
        <taxon>Pentapetalae</taxon>
        <taxon>rosids</taxon>
        <taxon>fabids</taxon>
        <taxon>Fabales</taxon>
        <taxon>Fabaceae</taxon>
        <taxon>Papilionoideae</taxon>
        <taxon>50 kb inversion clade</taxon>
        <taxon>NPAAA clade</taxon>
        <taxon>Hologalegina</taxon>
        <taxon>IRL clade</taxon>
        <taxon>Trifolieae</taxon>
        <taxon>Medicago</taxon>
    </lineage>
</organism>
<dbReference type="AlphaFoldDB" id="A0A396GTR9"/>
<protein>
    <submittedName>
        <fullName evidence="1">Uncharacterized protein</fullName>
    </submittedName>
</protein>
<dbReference type="Gramene" id="rna38678">
    <property type="protein sequence ID" value="RHN44549.1"/>
    <property type="gene ID" value="gene38678"/>
</dbReference>
<comment type="caution">
    <text evidence="1">The sequence shown here is derived from an EMBL/GenBank/DDBJ whole genome shotgun (WGS) entry which is preliminary data.</text>
</comment>
<proteinExistence type="predicted"/>
<sequence>MRYQVHILHQEENQRTKGLSAELMNNWEVKEKQRSNGSRIDKINIKIAELSYISA</sequence>
<accession>A0A396GTR9</accession>
<dbReference type="Proteomes" id="UP000265566">
    <property type="component" value="Chromosome 7"/>
</dbReference>
<reference evidence="2" key="1">
    <citation type="journal article" date="2018" name="Nat. Plants">
        <title>Whole-genome landscape of Medicago truncatula symbiotic genes.</title>
        <authorList>
            <person name="Pecrix Y."/>
            <person name="Staton S.E."/>
            <person name="Sallet E."/>
            <person name="Lelandais-Briere C."/>
            <person name="Moreau S."/>
            <person name="Carrere S."/>
            <person name="Blein T."/>
            <person name="Jardinaud M.F."/>
            <person name="Latrasse D."/>
            <person name="Zouine M."/>
            <person name="Zahm M."/>
            <person name="Kreplak J."/>
            <person name="Mayjonade B."/>
            <person name="Satge C."/>
            <person name="Perez M."/>
            <person name="Cauet S."/>
            <person name="Marande W."/>
            <person name="Chantry-Darmon C."/>
            <person name="Lopez-Roques C."/>
            <person name="Bouchez O."/>
            <person name="Berard A."/>
            <person name="Debelle F."/>
            <person name="Munos S."/>
            <person name="Bendahmane A."/>
            <person name="Berges H."/>
            <person name="Niebel A."/>
            <person name="Buitink J."/>
            <person name="Frugier F."/>
            <person name="Benhamed M."/>
            <person name="Crespi M."/>
            <person name="Gouzy J."/>
            <person name="Gamas P."/>
        </authorList>
    </citation>
    <scope>NUCLEOTIDE SEQUENCE [LARGE SCALE GENOMIC DNA]</scope>
    <source>
        <strain evidence="2">cv. Jemalong A17</strain>
    </source>
</reference>
<evidence type="ECO:0000313" key="1">
    <source>
        <dbReference type="EMBL" id="RHN44549.1"/>
    </source>
</evidence>